<evidence type="ECO:0000313" key="4">
    <source>
        <dbReference type="EMBL" id="ELR73545.1"/>
    </source>
</evidence>
<comment type="caution">
    <text evidence="4">The sequence shown here is derived from an EMBL/GenBank/DDBJ whole genome shotgun (WGS) entry which is preliminary data.</text>
</comment>
<reference evidence="4 5" key="1">
    <citation type="submission" date="2012-12" db="EMBL/GenBank/DDBJ databases">
        <title>Genome assembly of Fulvivirga imtechensis AK7.</title>
        <authorList>
            <person name="Nupur N."/>
            <person name="Khatri I."/>
            <person name="Kumar R."/>
            <person name="Subramanian S."/>
            <person name="Pinnaka A."/>
        </authorList>
    </citation>
    <scope>NUCLEOTIDE SEQUENCE [LARGE SCALE GENOMIC DNA]</scope>
    <source>
        <strain evidence="4 5">AK7</strain>
    </source>
</reference>
<comment type="similarity">
    <text evidence="1">Belongs to the sulfotransferase 1 family.</text>
</comment>
<proteinExistence type="inferred from homology"/>
<dbReference type="EMBL" id="AMZN01000004">
    <property type="protein sequence ID" value="ELR73545.1"/>
    <property type="molecule type" value="Genomic_DNA"/>
</dbReference>
<evidence type="ECO:0000256" key="2">
    <source>
        <dbReference type="ARBA" id="ARBA00022679"/>
    </source>
</evidence>
<dbReference type="AlphaFoldDB" id="L8JXN2"/>
<dbReference type="SUPFAM" id="SSF52540">
    <property type="entry name" value="P-loop containing nucleoside triphosphate hydrolases"/>
    <property type="match status" value="1"/>
</dbReference>
<evidence type="ECO:0000256" key="1">
    <source>
        <dbReference type="ARBA" id="ARBA00005771"/>
    </source>
</evidence>
<keyword evidence="2" id="KW-0808">Transferase</keyword>
<sequence>MSYIQQHPIYPIASTWQLNFPDQAKIDVLEVTDLQYSYRISSIFRMPIEDIDSYVGQSPHVWTHSPVCARTPQLLPLFDKKVYIIRDPRDRALSAARYYCSDYMLKYFPQEEKDPGRFLDKNFEYLMHEWVWHVFDYLRLTKAFDIHVTFFEGLLLDFQVELERLLNYLETPLSDQQKSQLEEAVSFKILKRKNPKHLKKGQAGYWMDQLSDEHFEKAEIIAGPLMRFLGYPSERDGDMHFSHEMELYALNDLKQEILRSQKQLYASIHYQTPN</sequence>
<evidence type="ECO:0000313" key="5">
    <source>
        <dbReference type="Proteomes" id="UP000011135"/>
    </source>
</evidence>
<dbReference type="GO" id="GO:0008146">
    <property type="term" value="F:sulfotransferase activity"/>
    <property type="evidence" value="ECO:0007669"/>
    <property type="project" value="InterPro"/>
</dbReference>
<dbReference type="eggNOG" id="ENOG503030U">
    <property type="taxonomic scope" value="Bacteria"/>
</dbReference>
<gene>
    <name evidence="4" type="ORF">C900_02630</name>
</gene>
<protein>
    <recommendedName>
        <fullName evidence="3">Sulfotransferase domain-containing protein</fullName>
    </recommendedName>
</protein>
<evidence type="ECO:0000259" key="3">
    <source>
        <dbReference type="Pfam" id="PF00685"/>
    </source>
</evidence>
<feature type="domain" description="Sulfotransferase" evidence="3">
    <location>
        <begin position="62"/>
        <end position="226"/>
    </location>
</feature>
<dbReference type="InterPro" id="IPR000863">
    <property type="entry name" value="Sulfotransferase_dom"/>
</dbReference>
<dbReference type="InterPro" id="IPR027417">
    <property type="entry name" value="P-loop_NTPase"/>
</dbReference>
<dbReference type="Proteomes" id="UP000011135">
    <property type="component" value="Unassembled WGS sequence"/>
</dbReference>
<dbReference type="PANTHER" id="PTHR11783">
    <property type="entry name" value="SULFOTRANSFERASE SULT"/>
    <property type="match status" value="1"/>
</dbReference>
<keyword evidence="5" id="KW-1185">Reference proteome</keyword>
<dbReference type="STRING" id="1237149.C900_02630"/>
<name>L8JXN2_9BACT</name>
<dbReference type="Gene3D" id="3.40.50.300">
    <property type="entry name" value="P-loop containing nucleotide triphosphate hydrolases"/>
    <property type="match status" value="1"/>
</dbReference>
<accession>L8JXN2</accession>
<dbReference type="Pfam" id="PF00685">
    <property type="entry name" value="Sulfotransfer_1"/>
    <property type="match status" value="1"/>
</dbReference>
<organism evidence="4 5">
    <name type="scientific">Fulvivirga imtechensis AK7</name>
    <dbReference type="NCBI Taxonomy" id="1237149"/>
    <lineage>
        <taxon>Bacteria</taxon>
        <taxon>Pseudomonadati</taxon>
        <taxon>Bacteroidota</taxon>
        <taxon>Cytophagia</taxon>
        <taxon>Cytophagales</taxon>
        <taxon>Fulvivirgaceae</taxon>
        <taxon>Fulvivirga</taxon>
    </lineage>
</organism>